<reference evidence="10 11" key="1">
    <citation type="submission" date="2016-10" db="EMBL/GenBank/DDBJ databases">
        <authorList>
            <person name="de Groot N.N."/>
        </authorList>
    </citation>
    <scope>NUCLEOTIDE SEQUENCE [LARGE SCALE GENOMIC DNA]</scope>
    <source>
        <strain evidence="10 11">DSM 26130</strain>
    </source>
</reference>
<keyword evidence="4 8" id="KW-0560">Oxidoreductase</keyword>
<dbReference type="NCBIfam" id="NF005559">
    <property type="entry name" value="PRK07231.1"/>
    <property type="match status" value="1"/>
</dbReference>
<proteinExistence type="inferred from homology"/>
<name>A0A1I1J7G3_9BACT</name>
<comment type="pathway">
    <text evidence="8">Lipid metabolism; fatty acid biosynthesis.</text>
</comment>
<comment type="function">
    <text evidence="1 8">Catalyzes the NADPH-dependent reduction of beta-ketoacyl-ACP substrates to beta-hydroxyacyl-ACP products, the first reductive step in the elongation cycle of fatty acid biosynthesis.</text>
</comment>
<comment type="catalytic activity">
    <reaction evidence="5 8">
        <text>a (3R)-hydroxyacyl-[ACP] + NADP(+) = a 3-oxoacyl-[ACP] + NADPH + H(+)</text>
        <dbReference type="Rhea" id="RHEA:17397"/>
        <dbReference type="Rhea" id="RHEA-COMP:9916"/>
        <dbReference type="Rhea" id="RHEA-COMP:9945"/>
        <dbReference type="ChEBI" id="CHEBI:15378"/>
        <dbReference type="ChEBI" id="CHEBI:57783"/>
        <dbReference type="ChEBI" id="CHEBI:58349"/>
        <dbReference type="ChEBI" id="CHEBI:78776"/>
        <dbReference type="ChEBI" id="CHEBI:78827"/>
        <dbReference type="EC" id="1.1.1.100"/>
    </reaction>
</comment>
<dbReference type="FunFam" id="3.40.50.720:FF:000115">
    <property type="entry name" value="3-oxoacyl-[acyl-carrier-protein] reductase FabG"/>
    <property type="match status" value="1"/>
</dbReference>
<feature type="binding site" evidence="7">
    <location>
        <begin position="30"/>
        <end position="33"/>
    </location>
    <ligand>
        <name>NADP(+)</name>
        <dbReference type="ChEBI" id="CHEBI:58349"/>
    </ligand>
</feature>
<dbReference type="PANTHER" id="PTHR42879:SF2">
    <property type="entry name" value="3-OXOACYL-[ACYL-CARRIER-PROTEIN] REDUCTASE FABG"/>
    <property type="match status" value="1"/>
</dbReference>
<feature type="active site" description="Proton acceptor" evidence="6">
    <location>
        <position position="173"/>
    </location>
</feature>
<keyword evidence="8" id="KW-0444">Lipid biosynthesis</keyword>
<dbReference type="PRINTS" id="PR00080">
    <property type="entry name" value="SDRFAMILY"/>
</dbReference>
<evidence type="ECO:0000256" key="4">
    <source>
        <dbReference type="ARBA" id="ARBA00023002"/>
    </source>
</evidence>
<dbReference type="PANTHER" id="PTHR42879">
    <property type="entry name" value="3-OXOACYL-(ACYL-CARRIER-PROTEIN) REDUCTASE"/>
    <property type="match status" value="1"/>
</dbReference>
<protein>
    <recommendedName>
        <fullName evidence="8">3-oxoacyl-[acyl-carrier-protein] reductase</fullName>
        <ecNumber evidence="8">1.1.1.100</ecNumber>
    </recommendedName>
</protein>
<evidence type="ECO:0000256" key="5">
    <source>
        <dbReference type="ARBA" id="ARBA00048508"/>
    </source>
</evidence>
<dbReference type="NCBIfam" id="NF009466">
    <property type="entry name" value="PRK12826.1-2"/>
    <property type="match status" value="1"/>
</dbReference>
<feature type="binding site" evidence="7">
    <location>
        <begin position="173"/>
        <end position="177"/>
    </location>
    <ligand>
        <name>NADP(+)</name>
        <dbReference type="ChEBI" id="CHEBI:58349"/>
    </ligand>
</feature>
<comment type="similarity">
    <text evidence="2 8">Belongs to the short-chain dehydrogenases/reductases (SDR) family.</text>
</comment>
<evidence type="ECO:0000256" key="2">
    <source>
        <dbReference type="ARBA" id="ARBA00006484"/>
    </source>
</evidence>
<dbReference type="Pfam" id="PF13561">
    <property type="entry name" value="adh_short_C2"/>
    <property type="match status" value="1"/>
</dbReference>
<feature type="domain" description="Ketoreductase" evidence="9">
    <location>
        <begin position="24"/>
        <end position="209"/>
    </location>
</feature>
<dbReference type="GO" id="GO:0006633">
    <property type="term" value="P:fatty acid biosynthetic process"/>
    <property type="evidence" value="ECO:0007669"/>
    <property type="project" value="UniProtKB-UniPathway"/>
</dbReference>
<evidence type="ECO:0000256" key="8">
    <source>
        <dbReference type="RuleBase" id="RU366074"/>
    </source>
</evidence>
<dbReference type="InterPro" id="IPR011284">
    <property type="entry name" value="3oxo_ACP_reduc"/>
</dbReference>
<dbReference type="GO" id="GO:0004316">
    <property type="term" value="F:3-oxoacyl-[acyl-carrier-protein] reductase (NADPH) activity"/>
    <property type="evidence" value="ECO:0007669"/>
    <property type="project" value="UniProtKB-UniRule"/>
</dbReference>
<dbReference type="InterPro" id="IPR002347">
    <property type="entry name" value="SDR_fam"/>
</dbReference>
<dbReference type="Proteomes" id="UP000198598">
    <property type="component" value="Unassembled WGS sequence"/>
</dbReference>
<comment type="subunit">
    <text evidence="8">Homotetramer.</text>
</comment>
<dbReference type="SMART" id="SM00822">
    <property type="entry name" value="PKS_KR"/>
    <property type="match status" value="1"/>
</dbReference>
<keyword evidence="8" id="KW-0275">Fatty acid biosynthesis</keyword>
<dbReference type="EC" id="1.1.1.100" evidence="8"/>
<keyword evidence="3 7" id="KW-0521">NADP</keyword>
<dbReference type="PROSITE" id="PS00061">
    <property type="entry name" value="ADH_SHORT"/>
    <property type="match status" value="1"/>
</dbReference>
<dbReference type="InterPro" id="IPR057326">
    <property type="entry name" value="KR_dom"/>
</dbReference>
<feature type="binding site" evidence="7">
    <location>
        <position position="206"/>
    </location>
    <ligand>
        <name>NADP(+)</name>
        <dbReference type="ChEBI" id="CHEBI:58349"/>
    </ligand>
</feature>
<evidence type="ECO:0000313" key="10">
    <source>
        <dbReference type="EMBL" id="SFC41360.1"/>
    </source>
</evidence>
<gene>
    <name evidence="10" type="ORF">SAMN05216167_1011044</name>
</gene>
<dbReference type="EMBL" id="FOLQ01000001">
    <property type="protein sequence ID" value="SFC41360.1"/>
    <property type="molecule type" value="Genomic_DNA"/>
</dbReference>
<dbReference type="GO" id="GO:0051287">
    <property type="term" value="F:NAD binding"/>
    <property type="evidence" value="ECO:0007669"/>
    <property type="project" value="UniProtKB-UniRule"/>
</dbReference>
<organism evidence="10 11">
    <name type="scientific">Spirosoma endophyticum</name>
    <dbReference type="NCBI Taxonomy" id="662367"/>
    <lineage>
        <taxon>Bacteria</taxon>
        <taxon>Pseudomonadati</taxon>
        <taxon>Bacteroidota</taxon>
        <taxon>Cytophagia</taxon>
        <taxon>Cytophagales</taxon>
        <taxon>Cytophagaceae</taxon>
        <taxon>Spirosoma</taxon>
    </lineage>
</organism>
<dbReference type="InterPro" id="IPR036291">
    <property type="entry name" value="NAD(P)-bd_dom_sf"/>
</dbReference>
<dbReference type="InterPro" id="IPR050259">
    <property type="entry name" value="SDR"/>
</dbReference>
<sequence length="265" mass="28451">MHCCDHYTLSIIHYLLKMSLLTGKVALITGASRGIGRAMAQKFAQEGAAVAFTYLSSVEKGQTLEDELRAFGGQVKGYRSDASDYQAADDLITQVLADFGKLDVLINNAGITKDGLLMRMSEEQWDTVINVNLKSVFNLTKAAIKSMMKAKSGSIINLTSVVGIRGNAGQANYAASKAGIIGFTKSVALELGSRNIRSNAIAPGFIETEMTGEINEKALEEWKQQIPMKRGGQPGEVADCAVFLASDLSRYITGQVLQVDGGMLT</sequence>
<evidence type="ECO:0000256" key="6">
    <source>
        <dbReference type="PIRSR" id="PIRSR611284-1"/>
    </source>
</evidence>
<dbReference type="Gene3D" id="3.40.50.720">
    <property type="entry name" value="NAD(P)-binding Rossmann-like Domain"/>
    <property type="match status" value="1"/>
</dbReference>
<evidence type="ECO:0000259" key="9">
    <source>
        <dbReference type="SMART" id="SM00822"/>
    </source>
</evidence>
<dbReference type="NCBIfam" id="TIGR01830">
    <property type="entry name" value="3oxo_ACP_reduc"/>
    <property type="match status" value="1"/>
</dbReference>
<dbReference type="AlphaFoldDB" id="A0A1I1J7G3"/>
<dbReference type="SUPFAM" id="SSF51735">
    <property type="entry name" value="NAD(P)-binding Rossmann-fold domains"/>
    <property type="match status" value="1"/>
</dbReference>
<evidence type="ECO:0000256" key="3">
    <source>
        <dbReference type="ARBA" id="ARBA00022857"/>
    </source>
</evidence>
<keyword evidence="8" id="KW-0276">Fatty acid metabolism</keyword>
<evidence type="ECO:0000313" key="11">
    <source>
        <dbReference type="Proteomes" id="UP000198598"/>
    </source>
</evidence>
<dbReference type="InterPro" id="IPR020904">
    <property type="entry name" value="Sc_DH/Rdtase_CS"/>
</dbReference>
<keyword evidence="8" id="KW-0443">Lipid metabolism</keyword>
<dbReference type="PRINTS" id="PR00081">
    <property type="entry name" value="GDHRDH"/>
</dbReference>
<dbReference type="CDD" id="cd05333">
    <property type="entry name" value="BKR_SDR_c"/>
    <property type="match status" value="1"/>
</dbReference>
<evidence type="ECO:0000256" key="1">
    <source>
        <dbReference type="ARBA" id="ARBA00002607"/>
    </source>
</evidence>
<keyword evidence="11" id="KW-1185">Reference proteome</keyword>
<dbReference type="UniPathway" id="UPA00094"/>
<feature type="binding site" evidence="7">
    <location>
        <position position="108"/>
    </location>
    <ligand>
        <name>NADP(+)</name>
        <dbReference type="ChEBI" id="CHEBI:58349"/>
    </ligand>
</feature>
<dbReference type="STRING" id="662367.SAMN05216167_1011044"/>
<accession>A0A1I1J7G3</accession>
<evidence type="ECO:0000256" key="7">
    <source>
        <dbReference type="PIRSR" id="PIRSR611284-2"/>
    </source>
</evidence>